<evidence type="ECO:0000256" key="1">
    <source>
        <dbReference type="ARBA" id="ARBA00022679"/>
    </source>
</evidence>
<name>A0A927BR29_9BACL</name>
<dbReference type="Proteomes" id="UP000621560">
    <property type="component" value="Unassembled WGS sequence"/>
</dbReference>
<gene>
    <name evidence="4" type="ORF">IDH44_08285</name>
</gene>
<evidence type="ECO:0000259" key="3">
    <source>
        <dbReference type="SMART" id="SM00563"/>
    </source>
</evidence>
<dbReference type="SUPFAM" id="SSF69593">
    <property type="entry name" value="Glycerol-3-phosphate (1)-acyltransferase"/>
    <property type="match status" value="1"/>
</dbReference>
<evidence type="ECO:0000313" key="5">
    <source>
        <dbReference type="Proteomes" id="UP000621560"/>
    </source>
</evidence>
<evidence type="ECO:0000256" key="2">
    <source>
        <dbReference type="ARBA" id="ARBA00023315"/>
    </source>
</evidence>
<dbReference type="Pfam" id="PF01553">
    <property type="entry name" value="Acyltransferase"/>
    <property type="match status" value="1"/>
</dbReference>
<keyword evidence="2 4" id="KW-0012">Acyltransferase</keyword>
<dbReference type="InterPro" id="IPR002123">
    <property type="entry name" value="Plipid/glycerol_acylTrfase"/>
</dbReference>
<organism evidence="4 5">
    <name type="scientific">Paenibacillus sabuli</name>
    <dbReference type="NCBI Taxonomy" id="2772509"/>
    <lineage>
        <taxon>Bacteria</taxon>
        <taxon>Bacillati</taxon>
        <taxon>Bacillota</taxon>
        <taxon>Bacilli</taxon>
        <taxon>Bacillales</taxon>
        <taxon>Paenibacillaceae</taxon>
        <taxon>Paenibacillus</taxon>
    </lineage>
</organism>
<dbReference type="SMART" id="SM00563">
    <property type="entry name" value="PlsC"/>
    <property type="match status" value="1"/>
</dbReference>
<dbReference type="PANTHER" id="PTHR10434:SF11">
    <property type="entry name" value="1-ACYL-SN-GLYCEROL-3-PHOSPHATE ACYLTRANSFERASE"/>
    <property type="match status" value="1"/>
</dbReference>
<keyword evidence="5" id="KW-1185">Reference proteome</keyword>
<dbReference type="GO" id="GO:0006654">
    <property type="term" value="P:phosphatidic acid biosynthetic process"/>
    <property type="evidence" value="ECO:0007669"/>
    <property type="project" value="TreeGrafter"/>
</dbReference>
<dbReference type="CDD" id="cd07989">
    <property type="entry name" value="LPLAT_AGPAT-like"/>
    <property type="match status" value="1"/>
</dbReference>
<dbReference type="GO" id="GO:0003841">
    <property type="term" value="F:1-acylglycerol-3-phosphate O-acyltransferase activity"/>
    <property type="evidence" value="ECO:0007669"/>
    <property type="project" value="TreeGrafter"/>
</dbReference>
<evidence type="ECO:0000313" key="4">
    <source>
        <dbReference type="EMBL" id="MBD2845187.1"/>
    </source>
</evidence>
<keyword evidence="1" id="KW-0808">Transferase</keyword>
<protein>
    <submittedName>
        <fullName evidence="4">1-acyl-sn-glycerol-3-phosphate acyltransferase</fullName>
    </submittedName>
</protein>
<dbReference type="PANTHER" id="PTHR10434">
    <property type="entry name" value="1-ACYL-SN-GLYCEROL-3-PHOSPHATE ACYLTRANSFERASE"/>
    <property type="match status" value="1"/>
</dbReference>
<accession>A0A927BR29</accession>
<reference evidence="4" key="1">
    <citation type="submission" date="2020-09" db="EMBL/GenBank/DDBJ databases">
        <title>A novel bacterium of genus Paenibacillus, isolated from South China Sea.</title>
        <authorList>
            <person name="Huang H."/>
            <person name="Mo K."/>
            <person name="Hu Y."/>
        </authorList>
    </citation>
    <scope>NUCLEOTIDE SEQUENCE</scope>
    <source>
        <strain evidence="4">IB182496</strain>
    </source>
</reference>
<sequence>MLYRFCRGLLKLIFATLFPLRTVGLDNIPATGPALLCSNHISNIDPTTVGVKVRRKVHYMAKSELFSFKPAGKFLRSLGAFPVNRGGVSKESIRTALKLLKDGHVMGIFPEGTRGSGGAAKKGAAMIALRSGAPVIPVRIIGSYRPFRRLTIVYGKPIDLTEVAASAAPDMLEQATEVIMKEIHSLSA</sequence>
<dbReference type="EMBL" id="JACXIZ010000014">
    <property type="protein sequence ID" value="MBD2845187.1"/>
    <property type="molecule type" value="Genomic_DNA"/>
</dbReference>
<feature type="domain" description="Phospholipid/glycerol acyltransferase" evidence="3">
    <location>
        <begin position="34"/>
        <end position="143"/>
    </location>
</feature>
<comment type="caution">
    <text evidence="4">The sequence shown here is derived from an EMBL/GenBank/DDBJ whole genome shotgun (WGS) entry which is preliminary data.</text>
</comment>
<dbReference type="AlphaFoldDB" id="A0A927BR29"/>
<dbReference type="RefSeq" id="WP_190916553.1">
    <property type="nucleotide sequence ID" value="NZ_JACXIZ010000014.1"/>
</dbReference>
<proteinExistence type="predicted"/>